<keyword evidence="15" id="KW-1185">Reference proteome</keyword>
<evidence type="ECO:0000313" key="14">
    <source>
        <dbReference type="EMBL" id="MBB6449876.1"/>
    </source>
</evidence>
<evidence type="ECO:0000256" key="11">
    <source>
        <dbReference type="SAM" id="Phobius"/>
    </source>
</evidence>
<keyword evidence="8 10" id="KW-0472">Membrane</keyword>
<dbReference type="InterPro" id="IPR016169">
    <property type="entry name" value="FAD-bd_PCMH_sub2"/>
</dbReference>
<dbReference type="SUPFAM" id="SSF56176">
    <property type="entry name" value="FAD-binding/transporter-associated domain-like"/>
    <property type="match status" value="1"/>
</dbReference>
<evidence type="ECO:0000256" key="5">
    <source>
        <dbReference type="ARBA" id="ARBA00022737"/>
    </source>
</evidence>
<feature type="transmembrane region" description="Helical" evidence="11">
    <location>
        <begin position="139"/>
        <end position="157"/>
    </location>
</feature>
<keyword evidence="6 10" id="KW-1133">Transmembrane helix</keyword>
<dbReference type="FunFam" id="3.10.580.10:FF:000002">
    <property type="entry name" value="Magnesium/cobalt efflux protein CorC"/>
    <property type="match status" value="1"/>
</dbReference>
<dbReference type="AlphaFoldDB" id="A0A841PRT7"/>
<dbReference type="InterPro" id="IPR005170">
    <property type="entry name" value="Transptr-assoc_dom"/>
</dbReference>
<dbReference type="Pfam" id="PF00571">
    <property type="entry name" value="CBS"/>
    <property type="match status" value="2"/>
</dbReference>
<dbReference type="Gene3D" id="3.30.465.10">
    <property type="match status" value="1"/>
</dbReference>
<dbReference type="Pfam" id="PF03471">
    <property type="entry name" value="CorC_HlyC"/>
    <property type="match status" value="1"/>
</dbReference>
<reference evidence="14 15" key="1">
    <citation type="submission" date="2020-08" db="EMBL/GenBank/DDBJ databases">
        <title>Genomic Encyclopedia of Type Strains, Phase IV (KMG-IV): sequencing the most valuable type-strain genomes for metagenomic binning, comparative biology and taxonomic classification.</title>
        <authorList>
            <person name="Goeker M."/>
        </authorList>
    </citation>
    <scope>NUCLEOTIDE SEQUENCE [LARGE SCALE GENOMIC DNA]</scope>
    <source>
        <strain evidence="14 15">DSM 21769</strain>
    </source>
</reference>
<dbReference type="InterPro" id="IPR051676">
    <property type="entry name" value="UPF0053_domain"/>
</dbReference>
<keyword evidence="3" id="KW-1003">Cell membrane</keyword>
<dbReference type="SMART" id="SM00116">
    <property type="entry name" value="CBS"/>
    <property type="match status" value="2"/>
</dbReference>
<dbReference type="CDD" id="cd04590">
    <property type="entry name" value="CBS_pair_CorC_HlyC_assoc"/>
    <property type="match status" value="1"/>
</dbReference>
<dbReference type="PANTHER" id="PTHR43099:SF2">
    <property type="entry name" value="UPF0053 PROTEIN YRKA"/>
    <property type="match status" value="1"/>
</dbReference>
<dbReference type="PROSITE" id="PS51371">
    <property type="entry name" value="CBS"/>
    <property type="match status" value="2"/>
</dbReference>
<dbReference type="PROSITE" id="PS51846">
    <property type="entry name" value="CNNM"/>
    <property type="match status" value="1"/>
</dbReference>
<evidence type="ECO:0000256" key="7">
    <source>
        <dbReference type="ARBA" id="ARBA00023122"/>
    </source>
</evidence>
<organism evidence="14 15">
    <name type="scientific">Geomicrobium halophilum</name>
    <dbReference type="NCBI Taxonomy" id="549000"/>
    <lineage>
        <taxon>Bacteria</taxon>
        <taxon>Bacillati</taxon>
        <taxon>Bacillota</taxon>
        <taxon>Bacilli</taxon>
        <taxon>Bacillales</taxon>
        <taxon>Geomicrobium</taxon>
    </lineage>
</organism>
<evidence type="ECO:0000313" key="15">
    <source>
        <dbReference type="Proteomes" id="UP000568839"/>
    </source>
</evidence>
<comment type="subcellular location">
    <subcellularLocation>
        <location evidence="1">Cell membrane</location>
        <topology evidence="1">Multi-pass membrane protein</topology>
    </subcellularLocation>
</comment>
<dbReference type="SUPFAM" id="SSF54631">
    <property type="entry name" value="CBS-domain pair"/>
    <property type="match status" value="1"/>
</dbReference>
<dbReference type="GO" id="GO:0005886">
    <property type="term" value="C:plasma membrane"/>
    <property type="evidence" value="ECO:0007669"/>
    <property type="project" value="UniProtKB-SubCell"/>
</dbReference>
<evidence type="ECO:0000259" key="12">
    <source>
        <dbReference type="PROSITE" id="PS51371"/>
    </source>
</evidence>
<keyword evidence="5" id="KW-0677">Repeat</keyword>
<keyword evidence="4 10" id="KW-0812">Transmembrane</keyword>
<feature type="domain" description="CBS" evidence="12">
    <location>
        <begin position="285"/>
        <end position="342"/>
    </location>
</feature>
<accession>A0A841PRT7</accession>
<dbReference type="RefSeq" id="WP_246407219.1">
    <property type="nucleotide sequence ID" value="NZ_JACHHJ010000002.1"/>
</dbReference>
<name>A0A841PRT7_9BACL</name>
<evidence type="ECO:0000256" key="10">
    <source>
        <dbReference type="PROSITE-ProRule" id="PRU01193"/>
    </source>
</evidence>
<evidence type="ECO:0000259" key="13">
    <source>
        <dbReference type="PROSITE" id="PS51846"/>
    </source>
</evidence>
<evidence type="ECO:0000256" key="8">
    <source>
        <dbReference type="ARBA" id="ARBA00023136"/>
    </source>
</evidence>
<comment type="similarity">
    <text evidence="2">Belongs to the UPF0053 family.</text>
</comment>
<sequence>MSIGINTVLFFLLLVATAVFVAAEFSIVRLSSSRLDQLVEEGNAKAKLMKKVTNNLDDYIAACQLGSTVTAIGLGWLGEPVVETLLAPLFSLVDLSADVMAPVSFIVAFILVLFLRMVVGELAPRTAAIQRPEGVSFFLIRWLRLFYMIVYPILYVLNGITNAFVQMFGLKPAKELDEAHTEEELQVLLTESLKHGEINQAEFGYVNNIFAFDERKADEIMVPRPDMVCLYRDEPYEESIAKIQEKRFTRFPVVGSSKDDIVGFINTKQFLLLNVDEDNINLSDITRSVLTVSDQTPIKRLLKKMQTEGAHLAILIDEYGGTAGMVTIEDILEEIVGDIRDEFDEGEMPEIEEVADNHFLVDGIVLIDDINQHLPNKIEEEEFDTIGGWLFSMNPNIREGEKWKSGTLKIRVIKRDEYRYRKLELIVEDENEE</sequence>
<keyword evidence="7 9" id="KW-0129">CBS domain</keyword>
<dbReference type="GO" id="GO:0050660">
    <property type="term" value="F:flavin adenine dinucleotide binding"/>
    <property type="evidence" value="ECO:0007669"/>
    <property type="project" value="InterPro"/>
</dbReference>
<dbReference type="Gene3D" id="3.10.580.10">
    <property type="entry name" value="CBS-domain"/>
    <property type="match status" value="1"/>
</dbReference>
<evidence type="ECO:0000256" key="2">
    <source>
        <dbReference type="ARBA" id="ARBA00006337"/>
    </source>
</evidence>
<dbReference type="PANTHER" id="PTHR43099">
    <property type="entry name" value="UPF0053 PROTEIN YRKA"/>
    <property type="match status" value="1"/>
</dbReference>
<dbReference type="InterPro" id="IPR002550">
    <property type="entry name" value="CNNM"/>
</dbReference>
<dbReference type="EMBL" id="JACHHJ010000002">
    <property type="protein sequence ID" value="MBB6449876.1"/>
    <property type="molecule type" value="Genomic_DNA"/>
</dbReference>
<dbReference type="InterPro" id="IPR000644">
    <property type="entry name" value="CBS_dom"/>
</dbReference>
<evidence type="ECO:0000256" key="4">
    <source>
        <dbReference type="ARBA" id="ARBA00022692"/>
    </source>
</evidence>
<dbReference type="SMART" id="SM01091">
    <property type="entry name" value="CorC_HlyC"/>
    <property type="match status" value="1"/>
</dbReference>
<feature type="domain" description="CBS" evidence="12">
    <location>
        <begin position="221"/>
        <end position="280"/>
    </location>
</feature>
<dbReference type="Proteomes" id="UP000568839">
    <property type="component" value="Unassembled WGS sequence"/>
</dbReference>
<evidence type="ECO:0000256" key="3">
    <source>
        <dbReference type="ARBA" id="ARBA00022475"/>
    </source>
</evidence>
<evidence type="ECO:0000256" key="9">
    <source>
        <dbReference type="PROSITE-ProRule" id="PRU00703"/>
    </source>
</evidence>
<feature type="domain" description="CNNM transmembrane" evidence="13">
    <location>
        <begin position="1"/>
        <end position="202"/>
    </location>
</feature>
<protein>
    <submittedName>
        <fullName evidence="14">CBS domain containing-hemolysin-like protein</fullName>
    </submittedName>
</protein>
<dbReference type="InterPro" id="IPR046342">
    <property type="entry name" value="CBS_dom_sf"/>
</dbReference>
<proteinExistence type="inferred from homology"/>
<dbReference type="InterPro" id="IPR036318">
    <property type="entry name" value="FAD-bd_PCMH-like_sf"/>
</dbReference>
<dbReference type="InterPro" id="IPR044751">
    <property type="entry name" value="Ion_transp-like_CBS"/>
</dbReference>
<dbReference type="Pfam" id="PF01595">
    <property type="entry name" value="CNNM"/>
    <property type="match status" value="1"/>
</dbReference>
<evidence type="ECO:0000256" key="6">
    <source>
        <dbReference type="ARBA" id="ARBA00022989"/>
    </source>
</evidence>
<evidence type="ECO:0000256" key="1">
    <source>
        <dbReference type="ARBA" id="ARBA00004651"/>
    </source>
</evidence>
<gene>
    <name evidence="14" type="ORF">HNR44_001854</name>
</gene>
<comment type="caution">
    <text evidence="14">The sequence shown here is derived from an EMBL/GenBank/DDBJ whole genome shotgun (WGS) entry which is preliminary data.</text>
</comment>
<feature type="transmembrane region" description="Helical" evidence="11">
    <location>
        <begin position="99"/>
        <end position="119"/>
    </location>
</feature>